<dbReference type="EMBL" id="JARKNE010000011">
    <property type="protein sequence ID" value="KAK5782538.1"/>
    <property type="molecule type" value="Genomic_DNA"/>
</dbReference>
<evidence type="ECO:0000313" key="2">
    <source>
        <dbReference type="Proteomes" id="UP001358586"/>
    </source>
</evidence>
<sequence>MTKEGFCPRCGEFSETTLQTVRDCHFAKGVWRTILPAASWNLFFTTSGDVWLQWNLKNEGYIVMVEGRYRALADTERGVGQTEYRLLFHMSHTSCRGFHQVDVESDNVGLIELICNSYAADNKLLVLLPLVRAL</sequence>
<accession>A0ABR0MWA1</accession>
<organism evidence="1 2">
    <name type="scientific">Gossypium arboreum</name>
    <name type="common">Tree cotton</name>
    <name type="synonym">Gossypium nanking</name>
    <dbReference type="NCBI Taxonomy" id="29729"/>
    <lineage>
        <taxon>Eukaryota</taxon>
        <taxon>Viridiplantae</taxon>
        <taxon>Streptophyta</taxon>
        <taxon>Embryophyta</taxon>
        <taxon>Tracheophyta</taxon>
        <taxon>Spermatophyta</taxon>
        <taxon>Magnoliopsida</taxon>
        <taxon>eudicotyledons</taxon>
        <taxon>Gunneridae</taxon>
        <taxon>Pentapetalae</taxon>
        <taxon>rosids</taxon>
        <taxon>malvids</taxon>
        <taxon>Malvales</taxon>
        <taxon>Malvaceae</taxon>
        <taxon>Malvoideae</taxon>
        <taxon>Gossypium</taxon>
    </lineage>
</organism>
<keyword evidence="2" id="KW-1185">Reference proteome</keyword>
<name>A0ABR0MWA1_GOSAR</name>
<protein>
    <recommendedName>
        <fullName evidence="3">RNase H type-1 domain-containing protein</fullName>
    </recommendedName>
</protein>
<dbReference type="Proteomes" id="UP001358586">
    <property type="component" value="Chromosome 11"/>
</dbReference>
<reference evidence="1 2" key="1">
    <citation type="submission" date="2023-03" db="EMBL/GenBank/DDBJ databases">
        <title>WGS of Gossypium arboreum.</title>
        <authorList>
            <person name="Yu D."/>
        </authorList>
    </citation>
    <scope>NUCLEOTIDE SEQUENCE [LARGE SCALE GENOMIC DNA]</scope>
    <source>
        <tissue evidence="1">Leaf</tissue>
    </source>
</reference>
<proteinExistence type="predicted"/>
<gene>
    <name evidence="1" type="ORF">PVK06_037042</name>
</gene>
<comment type="caution">
    <text evidence="1">The sequence shown here is derived from an EMBL/GenBank/DDBJ whole genome shotgun (WGS) entry which is preliminary data.</text>
</comment>
<evidence type="ECO:0000313" key="1">
    <source>
        <dbReference type="EMBL" id="KAK5782538.1"/>
    </source>
</evidence>
<evidence type="ECO:0008006" key="3">
    <source>
        <dbReference type="Google" id="ProtNLM"/>
    </source>
</evidence>